<evidence type="ECO:0000313" key="2">
    <source>
        <dbReference type="EMBL" id="MBB4079181.1"/>
    </source>
</evidence>
<reference evidence="2 3" key="1">
    <citation type="submission" date="2020-08" db="EMBL/GenBank/DDBJ databases">
        <title>Genomic Encyclopedia of Type Strains, Phase IV (KMG-IV): sequencing the most valuable type-strain genomes for metagenomic binning, comparative biology and taxonomic classification.</title>
        <authorList>
            <person name="Goeker M."/>
        </authorList>
    </citation>
    <scope>NUCLEOTIDE SEQUENCE [LARGE SCALE GENOMIC DNA]</scope>
    <source>
        <strain evidence="2 3">DSM 105137</strain>
    </source>
</reference>
<keyword evidence="3" id="KW-1185">Reference proteome</keyword>
<dbReference type="EMBL" id="JACIFF010000004">
    <property type="protein sequence ID" value="MBB4079181.1"/>
    <property type="molecule type" value="Genomic_DNA"/>
</dbReference>
<feature type="signal peptide" evidence="1">
    <location>
        <begin position="1"/>
        <end position="23"/>
    </location>
</feature>
<protein>
    <submittedName>
        <fullName evidence="2">Uncharacterized protein</fullName>
    </submittedName>
</protein>
<evidence type="ECO:0000256" key="1">
    <source>
        <dbReference type="SAM" id="SignalP"/>
    </source>
</evidence>
<feature type="chain" id="PRO_5032452929" evidence="1">
    <location>
        <begin position="24"/>
        <end position="102"/>
    </location>
</feature>
<evidence type="ECO:0000313" key="3">
    <source>
        <dbReference type="Proteomes" id="UP000576209"/>
    </source>
</evidence>
<organism evidence="2 3">
    <name type="scientific">Neolewinella aquimaris</name>
    <dbReference type="NCBI Taxonomy" id="1835722"/>
    <lineage>
        <taxon>Bacteria</taxon>
        <taxon>Pseudomonadati</taxon>
        <taxon>Bacteroidota</taxon>
        <taxon>Saprospiria</taxon>
        <taxon>Saprospirales</taxon>
        <taxon>Lewinellaceae</taxon>
        <taxon>Neolewinella</taxon>
    </lineage>
</organism>
<accession>A0A840E1T4</accession>
<comment type="caution">
    <text evidence="2">The sequence shown here is derived from an EMBL/GenBank/DDBJ whole genome shotgun (WGS) entry which is preliminary data.</text>
</comment>
<dbReference type="Proteomes" id="UP000576209">
    <property type="component" value="Unassembled WGS sequence"/>
</dbReference>
<sequence length="102" mass="10954">MNFNHLLCLLLFFLCFDSSEIVAQHVQPPVAAPMCSEITPADAEEAATCTGAANCKACKNCKYCKHCSQKNKSCGLCKRTAATEVPEPHSGLPAVVADQPRQ</sequence>
<gene>
    <name evidence="2" type="ORF">GGR28_001801</name>
</gene>
<keyword evidence="1" id="KW-0732">Signal</keyword>
<proteinExistence type="predicted"/>
<dbReference type="AlphaFoldDB" id="A0A840E1T4"/>
<name>A0A840E1T4_9BACT</name>